<dbReference type="InParanoid" id="A0A6P7H4A3"/>
<sequence>MKYPINLTKLEDISKDVIPSLIESNPPNIPETKLDFALDEWVLVIYDDCWYPGVIEKIKRDNLTITFMERKDNIFKWPNPEDCQTVKKSGIFKKMTSPPLPINNTYFKIANYEIIDQEVVQFLKNNIL</sequence>
<reference evidence="1" key="1">
    <citation type="submission" date="2025-08" db="UniProtKB">
        <authorList>
            <consortium name="RefSeq"/>
        </authorList>
    </citation>
    <scope>IDENTIFICATION</scope>
    <source>
        <tissue evidence="1">Whole insect</tissue>
    </source>
</reference>
<organism evidence="1">
    <name type="scientific">Diabrotica virgifera virgifera</name>
    <name type="common">western corn rootworm</name>
    <dbReference type="NCBI Taxonomy" id="50390"/>
    <lineage>
        <taxon>Eukaryota</taxon>
        <taxon>Metazoa</taxon>
        <taxon>Ecdysozoa</taxon>
        <taxon>Arthropoda</taxon>
        <taxon>Hexapoda</taxon>
        <taxon>Insecta</taxon>
        <taxon>Pterygota</taxon>
        <taxon>Neoptera</taxon>
        <taxon>Endopterygota</taxon>
        <taxon>Coleoptera</taxon>
        <taxon>Polyphaga</taxon>
        <taxon>Cucujiformia</taxon>
        <taxon>Chrysomeloidea</taxon>
        <taxon>Chrysomelidae</taxon>
        <taxon>Galerucinae</taxon>
        <taxon>Diabroticina</taxon>
        <taxon>Diabroticites</taxon>
        <taxon>Diabrotica</taxon>
    </lineage>
</organism>
<dbReference type="RefSeq" id="XP_028152518.1">
    <property type="nucleotide sequence ID" value="XM_028296717.1"/>
</dbReference>
<name>A0A6P7H4A3_DIAVI</name>
<accession>A0A6P7H4A3</accession>
<evidence type="ECO:0000313" key="1">
    <source>
        <dbReference type="RefSeq" id="XP_028152518.1"/>
    </source>
</evidence>
<gene>
    <name evidence="1" type="primary">LOC114345898</name>
</gene>
<dbReference type="AlphaFoldDB" id="A0A6P7H4A3"/>
<proteinExistence type="predicted"/>
<protein>
    <submittedName>
        <fullName evidence="1">Uncharacterized protein LOC114345898</fullName>
    </submittedName>
</protein>